<keyword evidence="2" id="KW-1185">Reference proteome</keyword>
<dbReference type="RefSeq" id="WP_284053003.1">
    <property type="nucleotide sequence ID" value="NZ_JAGRQC010000001.1"/>
</dbReference>
<sequence>MARPRRPIAERDLVRRAAGDIGSAKARAQRLASRVARETLAAVDRDPGERIFDLLRTYDDDPVRALATSADIDTAALVRAARLARLEARGFRRLLPAEAMTEDEAVCAEVGQRLAERYRRHLSGNRK</sequence>
<evidence type="ECO:0000313" key="1">
    <source>
        <dbReference type="EMBL" id="MBR0551738.1"/>
    </source>
</evidence>
<evidence type="ECO:0000313" key="2">
    <source>
        <dbReference type="Proteomes" id="UP000676996"/>
    </source>
</evidence>
<dbReference type="AlphaFoldDB" id="A0A8T4I9Q3"/>
<organism evidence="1 2">
    <name type="scientific">Stakelama marina</name>
    <dbReference type="NCBI Taxonomy" id="2826939"/>
    <lineage>
        <taxon>Bacteria</taxon>
        <taxon>Pseudomonadati</taxon>
        <taxon>Pseudomonadota</taxon>
        <taxon>Alphaproteobacteria</taxon>
        <taxon>Sphingomonadales</taxon>
        <taxon>Sphingomonadaceae</taxon>
        <taxon>Stakelama</taxon>
    </lineage>
</organism>
<name>A0A8T4I9Q3_9SPHN</name>
<comment type="caution">
    <text evidence="1">The sequence shown here is derived from an EMBL/GenBank/DDBJ whole genome shotgun (WGS) entry which is preliminary data.</text>
</comment>
<proteinExistence type="predicted"/>
<reference evidence="1" key="1">
    <citation type="submission" date="2021-04" db="EMBL/GenBank/DDBJ databases">
        <title>Ouciella asimina sp. nov., isolated from the surface seawater in the hydrothermal field of Okinawa Trough.</title>
        <authorList>
            <person name="Shuang W."/>
        </authorList>
    </citation>
    <scope>NUCLEOTIDE SEQUENCE</scope>
    <source>
        <strain evidence="1">LXI357</strain>
    </source>
</reference>
<accession>A0A8T4I9Q3</accession>
<protein>
    <submittedName>
        <fullName evidence="1">Uncharacterized protein</fullName>
    </submittedName>
</protein>
<dbReference type="EMBL" id="JAGRQC010000001">
    <property type="protein sequence ID" value="MBR0551738.1"/>
    <property type="molecule type" value="Genomic_DNA"/>
</dbReference>
<dbReference type="Proteomes" id="UP000676996">
    <property type="component" value="Unassembled WGS sequence"/>
</dbReference>
<gene>
    <name evidence="1" type="ORF">J7S20_04380</name>
</gene>